<protein>
    <recommendedName>
        <fullName evidence="6">ABC-2 type transporter transmembrane domain-containing protein</fullName>
    </recommendedName>
</protein>
<feature type="transmembrane region" description="Helical" evidence="5">
    <location>
        <begin position="283"/>
        <end position="303"/>
    </location>
</feature>
<comment type="subcellular location">
    <subcellularLocation>
        <location evidence="1">Membrane</location>
        <topology evidence="1">Multi-pass membrane protein</topology>
    </subcellularLocation>
</comment>
<dbReference type="PANTHER" id="PTHR43077">
    <property type="entry name" value="TRANSPORT PERMEASE YVFS-RELATED"/>
    <property type="match status" value="1"/>
</dbReference>
<dbReference type="AlphaFoldDB" id="A0A2U1JSG7"/>
<feature type="transmembrane region" description="Helical" evidence="5">
    <location>
        <begin position="310"/>
        <end position="335"/>
    </location>
</feature>
<reference evidence="7 8" key="1">
    <citation type="submission" date="2018-04" db="EMBL/GenBank/DDBJ databases">
        <title>Camelliibacillus theae gen. nov., sp. nov., isolated from Pu'er tea.</title>
        <authorList>
            <person name="Niu L."/>
        </authorList>
    </citation>
    <scope>NUCLEOTIDE SEQUENCE [LARGE SCALE GENOMIC DNA]</scope>
    <source>
        <strain evidence="7 8">T8</strain>
    </source>
</reference>
<dbReference type="GO" id="GO:0016020">
    <property type="term" value="C:membrane"/>
    <property type="evidence" value="ECO:0007669"/>
    <property type="project" value="UniProtKB-SubCell"/>
</dbReference>
<accession>A0A2U1JSG7</accession>
<dbReference type="OrthoDB" id="2208410at2"/>
<feature type="transmembrane region" description="Helical" evidence="5">
    <location>
        <begin position="215"/>
        <end position="235"/>
    </location>
</feature>
<evidence type="ECO:0000256" key="5">
    <source>
        <dbReference type="SAM" id="Phobius"/>
    </source>
</evidence>
<dbReference type="InterPro" id="IPR013525">
    <property type="entry name" value="ABC2_TM"/>
</dbReference>
<evidence type="ECO:0000313" key="8">
    <source>
        <dbReference type="Proteomes" id="UP000245998"/>
    </source>
</evidence>
<dbReference type="Gene3D" id="3.40.1710.10">
    <property type="entry name" value="abc type-2 transporter like domain"/>
    <property type="match status" value="1"/>
</dbReference>
<evidence type="ECO:0000259" key="6">
    <source>
        <dbReference type="Pfam" id="PF12698"/>
    </source>
</evidence>
<sequence length="401" mass="46118">MLLIIKKENYDMKNLYKNKKLLLGTLIPIVFSLILLYLYLPAFNNIDENVDEIIVLMVNEDTDIGEEVSRQIEKNAPFTLIEETSIDNAMKQLEDKEAHMIIEIPKDFTSQLKKGNSEITYIIDEARQTAIKSAMEDATKEITQLLNENAYEITKRKTLAGIEEFYLNIESTIPKNEPLLQSKEVVIQAIEGLKYKSISENTLKINENNHRLNTVLPLLIFLTIFVSALIRSFLYEKEVMPIQVELSAWPIFFHKQLLNIVASMLYPLAIILVLNTFDVKITANYVTLWLFLTITFYMFSVFIQAFLDLFSFIGIGILIILLLFQVLTSGIILPIELVTKYYTWASPFLPATYFTDGLFGIFYTNTSIWNAIFALTIFGVIAIIVSLIYVTILQRRKKVKL</sequence>
<feature type="domain" description="ABC-2 type transporter transmembrane" evidence="6">
    <location>
        <begin position="20"/>
        <end position="387"/>
    </location>
</feature>
<dbReference type="PANTHER" id="PTHR43077:SF5">
    <property type="entry name" value="PHAGE INFECTION PROTEIN"/>
    <property type="match status" value="1"/>
</dbReference>
<evidence type="ECO:0000313" key="7">
    <source>
        <dbReference type="EMBL" id="PWA08150.1"/>
    </source>
</evidence>
<organism evidence="7 8">
    <name type="scientific">Pueribacillus theae</name>
    <dbReference type="NCBI Taxonomy" id="2171751"/>
    <lineage>
        <taxon>Bacteria</taxon>
        <taxon>Bacillati</taxon>
        <taxon>Bacillota</taxon>
        <taxon>Bacilli</taxon>
        <taxon>Bacillales</taxon>
        <taxon>Bacillaceae</taxon>
        <taxon>Pueribacillus</taxon>
    </lineage>
</organism>
<feature type="transmembrane region" description="Helical" evidence="5">
    <location>
        <begin position="368"/>
        <end position="392"/>
    </location>
</feature>
<keyword evidence="8" id="KW-1185">Reference proteome</keyword>
<evidence type="ECO:0000256" key="2">
    <source>
        <dbReference type="ARBA" id="ARBA00022692"/>
    </source>
</evidence>
<evidence type="ECO:0000256" key="1">
    <source>
        <dbReference type="ARBA" id="ARBA00004141"/>
    </source>
</evidence>
<proteinExistence type="predicted"/>
<keyword evidence="3 5" id="KW-1133">Transmembrane helix</keyword>
<dbReference type="Pfam" id="PF12698">
    <property type="entry name" value="ABC2_membrane_3"/>
    <property type="match status" value="1"/>
</dbReference>
<dbReference type="Proteomes" id="UP000245998">
    <property type="component" value="Unassembled WGS sequence"/>
</dbReference>
<keyword evidence="2 5" id="KW-0812">Transmembrane</keyword>
<keyword evidence="4 5" id="KW-0472">Membrane</keyword>
<gene>
    <name evidence="7" type="ORF">DCC39_15300</name>
</gene>
<name>A0A2U1JSG7_9BACI</name>
<comment type="caution">
    <text evidence="7">The sequence shown here is derived from an EMBL/GenBank/DDBJ whole genome shotgun (WGS) entry which is preliminary data.</text>
</comment>
<evidence type="ECO:0000256" key="4">
    <source>
        <dbReference type="ARBA" id="ARBA00023136"/>
    </source>
</evidence>
<feature type="transmembrane region" description="Helical" evidence="5">
    <location>
        <begin position="21"/>
        <end position="40"/>
    </location>
</feature>
<evidence type="ECO:0000256" key="3">
    <source>
        <dbReference type="ARBA" id="ARBA00022989"/>
    </source>
</evidence>
<dbReference type="EMBL" id="QCZG01000040">
    <property type="protein sequence ID" value="PWA08150.1"/>
    <property type="molecule type" value="Genomic_DNA"/>
</dbReference>
<dbReference type="InterPro" id="IPR051328">
    <property type="entry name" value="T7SS_ABC-Transporter"/>
</dbReference>
<dbReference type="GO" id="GO:0140359">
    <property type="term" value="F:ABC-type transporter activity"/>
    <property type="evidence" value="ECO:0007669"/>
    <property type="project" value="InterPro"/>
</dbReference>